<name>A0A2S5BH84_9BASI</name>
<proteinExistence type="predicted"/>
<keyword evidence="3" id="KW-1185">Reference proteome</keyword>
<dbReference type="EMBL" id="PJQD01000008">
    <property type="protein sequence ID" value="POY76122.1"/>
    <property type="molecule type" value="Genomic_DNA"/>
</dbReference>
<dbReference type="AlphaFoldDB" id="A0A2S5BH84"/>
<feature type="transmembrane region" description="Helical" evidence="1">
    <location>
        <begin position="69"/>
        <end position="90"/>
    </location>
</feature>
<evidence type="ECO:0008006" key="4">
    <source>
        <dbReference type="Google" id="ProtNLM"/>
    </source>
</evidence>
<keyword evidence="1" id="KW-0472">Membrane</keyword>
<evidence type="ECO:0000313" key="3">
    <source>
        <dbReference type="Proteomes" id="UP000237144"/>
    </source>
</evidence>
<feature type="transmembrane region" description="Helical" evidence="1">
    <location>
        <begin position="191"/>
        <end position="209"/>
    </location>
</feature>
<evidence type="ECO:0000256" key="1">
    <source>
        <dbReference type="SAM" id="Phobius"/>
    </source>
</evidence>
<comment type="caution">
    <text evidence="2">The sequence shown here is derived from an EMBL/GenBank/DDBJ whole genome shotgun (WGS) entry which is preliminary data.</text>
</comment>
<reference evidence="2 3" key="1">
    <citation type="journal article" date="2018" name="Front. Microbiol.">
        <title>Prospects for Fungal Bioremediation of Acidic Radioactive Waste Sites: Characterization and Genome Sequence of Rhodotorula taiwanensis MD1149.</title>
        <authorList>
            <person name="Tkavc R."/>
            <person name="Matrosova V.Y."/>
            <person name="Grichenko O.E."/>
            <person name="Gostincar C."/>
            <person name="Volpe R.P."/>
            <person name="Klimenkova P."/>
            <person name="Gaidamakova E.K."/>
            <person name="Zhou C.E."/>
            <person name="Stewart B.J."/>
            <person name="Lyman M.G."/>
            <person name="Malfatti S.A."/>
            <person name="Rubinfeld B."/>
            <person name="Courtot M."/>
            <person name="Singh J."/>
            <person name="Dalgard C.L."/>
            <person name="Hamilton T."/>
            <person name="Frey K.G."/>
            <person name="Gunde-Cimerman N."/>
            <person name="Dugan L."/>
            <person name="Daly M.J."/>
        </authorList>
    </citation>
    <scope>NUCLEOTIDE SEQUENCE [LARGE SCALE GENOMIC DNA]</scope>
    <source>
        <strain evidence="2 3">MD1149</strain>
    </source>
</reference>
<dbReference type="Proteomes" id="UP000237144">
    <property type="component" value="Unassembled WGS sequence"/>
</dbReference>
<keyword evidence="1" id="KW-0812">Transmembrane</keyword>
<protein>
    <recommendedName>
        <fullName evidence="4">G-protein coupled receptors family 1 profile domain-containing protein</fullName>
    </recommendedName>
</protein>
<gene>
    <name evidence="2" type="ORF">BMF94_0845</name>
</gene>
<dbReference type="PANTHER" id="PTHR38848">
    <property type="entry name" value="G-PROTEIN COUPLED RECEPTORS FAMILY 3 PROFILE DOMAIN-CONTAINING PROTEIN"/>
    <property type="match status" value="1"/>
</dbReference>
<dbReference type="OrthoDB" id="3210850at2759"/>
<feature type="transmembrane region" description="Helical" evidence="1">
    <location>
        <begin position="111"/>
        <end position="132"/>
    </location>
</feature>
<organism evidence="2 3">
    <name type="scientific">Rhodotorula taiwanensis</name>
    <dbReference type="NCBI Taxonomy" id="741276"/>
    <lineage>
        <taxon>Eukaryota</taxon>
        <taxon>Fungi</taxon>
        <taxon>Dikarya</taxon>
        <taxon>Basidiomycota</taxon>
        <taxon>Pucciniomycotina</taxon>
        <taxon>Microbotryomycetes</taxon>
        <taxon>Sporidiobolales</taxon>
        <taxon>Sporidiobolaceae</taxon>
        <taxon>Rhodotorula</taxon>
    </lineage>
</organism>
<feature type="transmembrane region" description="Helical" evidence="1">
    <location>
        <begin position="152"/>
        <end position="171"/>
    </location>
</feature>
<keyword evidence="1" id="KW-1133">Transmembrane helix</keyword>
<sequence>MTPGYALVTSTLSSLVAVRLANVKSLRNISLIQFLALLLLMSSLIFVITAGIISLGLGTTNLTPPACSASTWPCVLIYASTKLVLYTILLEKVWAVHGLAAIGKRNRFSSRWYCSGALLVGGWLAVAALIIHGRLTEKRGDRCYIGIKQYTSIAFLVVDTVTNGYLSIAFLQPIWRSKSGAIRTLARRSSLAALVSLMTSFCNGLALVILHGRELSWICLGSCALDLTINAIITYAVTATPSTSVLTPPAIVEVRPTGPGHSCRRARRLDLSSISIQIIEEVAFDEEIVPYVPLRLGTRSAAGGEPFLREPPPAARAEGSRPLLLSEIAPFK</sequence>
<accession>A0A2S5BH84</accession>
<dbReference type="PANTHER" id="PTHR38848:SF3">
    <property type="entry name" value="G-PROTEIN COUPLED RECEPTORS FAMILY 3 PROFILE DOMAIN-CONTAINING PROTEIN"/>
    <property type="match status" value="1"/>
</dbReference>
<evidence type="ECO:0000313" key="2">
    <source>
        <dbReference type="EMBL" id="POY76122.1"/>
    </source>
</evidence>
<feature type="transmembrane region" description="Helical" evidence="1">
    <location>
        <begin position="34"/>
        <end position="57"/>
    </location>
</feature>
<feature type="transmembrane region" description="Helical" evidence="1">
    <location>
        <begin position="6"/>
        <end position="22"/>
    </location>
</feature>